<keyword evidence="5 10" id="KW-0997">Cell inner membrane</keyword>
<keyword evidence="6" id="KW-0812">Transmembrane</keyword>
<keyword evidence="7" id="KW-0653">Protein transport</keyword>
<evidence type="ECO:0000256" key="3">
    <source>
        <dbReference type="ARBA" id="ARBA00022448"/>
    </source>
</evidence>
<dbReference type="RefSeq" id="WP_192374075.1">
    <property type="nucleotide sequence ID" value="NZ_CAJHIV010000001.1"/>
</dbReference>
<keyword evidence="9 10" id="KW-0472">Membrane</keyword>
<dbReference type="Proteomes" id="UP000652176">
    <property type="component" value="Unassembled WGS sequence"/>
</dbReference>
<accession>A0ABR9CY02</accession>
<feature type="domain" description="T2SS protein K first SAM-like" evidence="12">
    <location>
        <begin position="116"/>
        <end position="216"/>
    </location>
</feature>
<dbReference type="Gene3D" id="3.30.1300.30">
    <property type="entry name" value="GSPII I/J protein-like"/>
    <property type="match status" value="1"/>
</dbReference>
<evidence type="ECO:0000256" key="2">
    <source>
        <dbReference type="ARBA" id="ARBA00007246"/>
    </source>
</evidence>
<dbReference type="Gene3D" id="1.10.40.60">
    <property type="entry name" value="EpsJ-like"/>
    <property type="match status" value="2"/>
</dbReference>
<evidence type="ECO:0000256" key="5">
    <source>
        <dbReference type="ARBA" id="ARBA00022519"/>
    </source>
</evidence>
<dbReference type="InterPro" id="IPR005628">
    <property type="entry name" value="GspK"/>
</dbReference>
<dbReference type="SUPFAM" id="SSF54523">
    <property type="entry name" value="Pili subunits"/>
    <property type="match status" value="1"/>
</dbReference>
<protein>
    <recommendedName>
        <fullName evidence="10">Type II secretion system protein K</fullName>
    </recommendedName>
</protein>
<dbReference type="InterPro" id="IPR038072">
    <property type="entry name" value="GspK_central_sf"/>
</dbReference>
<evidence type="ECO:0000256" key="8">
    <source>
        <dbReference type="ARBA" id="ARBA00022989"/>
    </source>
</evidence>
<gene>
    <name evidence="13" type="primary">gspK</name>
    <name evidence="13" type="ORF">IE877_07520</name>
</gene>
<proteinExistence type="inferred from homology"/>
<evidence type="ECO:0000313" key="13">
    <source>
        <dbReference type="EMBL" id="MBD9355730.1"/>
    </source>
</evidence>
<comment type="similarity">
    <text evidence="2 10">Belongs to the GSP K family.</text>
</comment>
<dbReference type="InterPro" id="IPR049031">
    <property type="entry name" value="T2SSK_SAM-like_1st"/>
</dbReference>
<feature type="domain" description="T2SS protein K second SAM-like" evidence="11">
    <location>
        <begin position="222"/>
        <end position="274"/>
    </location>
</feature>
<name>A0ABR9CY02_9GAMM</name>
<dbReference type="PIRSF" id="PIRSF002786">
    <property type="entry name" value="XcpX"/>
    <property type="match status" value="1"/>
</dbReference>
<dbReference type="InterPro" id="IPR049179">
    <property type="entry name" value="T2SSK_SAM-like_2nd"/>
</dbReference>
<evidence type="ECO:0000256" key="7">
    <source>
        <dbReference type="ARBA" id="ARBA00022927"/>
    </source>
</evidence>
<keyword evidence="8" id="KW-1133">Transmembrane helix</keyword>
<dbReference type="Pfam" id="PF03934">
    <property type="entry name" value="T2SSK"/>
    <property type="match status" value="1"/>
</dbReference>
<evidence type="ECO:0000259" key="12">
    <source>
        <dbReference type="Pfam" id="PF21687"/>
    </source>
</evidence>
<organism evidence="13 14">
    <name type="scientific">Methylomonas albis</name>
    <dbReference type="NCBI Taxonomy" id="1854563"/>
    <lineage>
        <taxon>Bacteria</taxon>
        <taxon>Pseudomonadati</taxon>
        <taxon>Pseudomonadota</taxon>
        <taxon>Gammaproteobacteria</taxon>
        <taxon>Methylococcales</taxon>
        <taxon>Methylococcaceae</taxon>
        <taxon>Methylomonas</taxon>
    </lineage>
</organism>
<evidence type="ECO:0000313" key="14">
    <source>
        <dbReference type="Proteomes" id="UP000652176"/>
    </source>
</evidence>
<evidence type="ECO:0000256" key="9">
    <source>
        <dbReference type="ARBA" id="ARBA00023136"/>
    </source>
</evidence>
<comment type="caution">
    <text evidence="13">The sequence shown here is derived from an EMBL/GenBank/DDBJ whole genome shotgun (WGS) entry which is preliminary data.</text>
</comment>
<evidence type="ECO:0000256" key="10">
    <source>
        <dbReference type="PIRNR" id="PIRNR002786"/>
    </source>
</evidence>
<sequence length="322" mass="35337">MSSLKQRQRGIALITVMLVLAIATVAVVSMSSARQMDIRRTENQLRSMQAWEYAYGLESWAIGRLDADSDAAAKTKVDEKAEADEVDSLDDAWSKPLASTGVAGGRMQAGIADLQGRINLNNLLVEGKVSAPDVKRLERLLAQLKLKTELAQAITDWIDADMQISYPHGAEDETYTRLNPAYRAANRQFADVSELLLVQGMTRETYRALLPYLYAVDGYAPLNVNTASAIVLRCLADDISADQAESMFRARGKPFEKVAEFLKDEAVADAGIGKYGLAVSSQNFLLRGQIDMGKTHLQFESQLQRGGGTRIVKRQRVGLAHG</sequence>
<reference evidence="13 14" key="1">
    <citation type="submission" date="2020-09" db="EMBL/GenBank/DDBJ databases">
        <title>Methylomonas albis sp. nov. and Methylomonas fluvii sp. nov.: Two cold-adapted methanotrophs from the River Elbe and an amended description of Methylovulum psychrotolerans strain Eb1.</title>
        <authorList>
            <person name="Bussmann I.K."/>
            <person name="Klings K.-W."/>
            <person name="Warnstedt J."/>
            <person name="Hoppert M."/>
            <person name="Saborowski A."/>
            <person name="Horn F."/>
            <person name="Liebner S."/>
        </authorList>
    </citation>
    <scope>NUCLEOTIDE SEQUENCE [LARGE SCALE GENOMIC DNA]</scope>
    <source>
        <strain evidence="13 14">EbA</strain>
    </source>
</reference>
<keyword evidence="4 10" id="KW-1003">Cell membrane</keyword>
<evidence type="ECO:0000256" key="6">
    <source>
        <dbReference type="ARBA" id="ARBA00022692"/>
    </source>
</evidence>
<keyword evidence="14" id="KW-1185">Reference proteome</keyword>
<dbReference type="InterPro" id="IPR045584">
    <property type="entry name" value="Pilin-like"/>
</dbReference>
<evidence type="ECO:0000256" key="1">
    <source>
        <dbReference type="ARBA" id="ARBA00004533"/>
    </source>
</evidence>
<dbReference type="EMBL" id="JACXSS010000001">
    <property type="protein sequence ID" value="MBD9355730.1"/>
    <property type="molecule type" value="Genomic_DNA"/>
</dbReference>
<dbReference type="PANTHER" id="PTHR38831">
    <property type="entry name" value="TYPE II SECRETION SYSTEM PROTEIN K"/>
    <property type="match status" value="1"/>
</dbReference>
<dbReference type="PANTHER" id="PTHR38831:SF1">
    <property type="entry name" value="TYPE II SECRETION SYSTEM PROTEIN K-RELATED"/>
    <property type="match status" value="1"/>
</dbReference>
<evidence type="ECO:0000259" key="11">
    <source>
        <dbReference type="Pfam" id="PF03934"/>
    </source>
</evidence>
<dbReference type="SUPFAM" id="SSF158544">
    <property type="entry name" value="GspK insert domain-like"/>
    <property type="match status" value="1"/>
</dbReference>
<comment type="subcellular location">
    <subcellularLocation>
        <location evidence="1 10">Cell inner membrane</location>
    </subcellularLocation>
</comment>
<dbReference type="Pfam" id="PF21687">
    <property type="entry name" value="T2SSK_1st"/>
    <property type="match status" value="1"/>
</dbReference>
<keyword evidence="3 10" id="KW-0813">Transport</keyword>
<evidence type="ECO:0000256" key="4">
    <source>
        <dbReference type="ARBA" id="ARBA00022475"/>
    </source>
</evidence>
<dbReference type="NCBIfam" id="NF037980">
    <property type="entry name" value="T2SS_GspK"/>
    <property type="match status" value="1"/>
</dbReference>